<evidence type="ECO:0000313" key="2">
    <source>
        <dbReference type="Proteomes" id="UP000306113"/>
    </source>
</evidence>
<evidence type="ECO:0000313" key="1">
    <source>
        <dbReference type="EMBL" id="THD76783.1"/>
    </source>
</evidence>
<sequence length="93" mass="11013">MLEHFPRPVTFDNYKDIIEEFFIDIGLFEDLPRTLTRFATKLGKDTALVDGLQHRNATPRSGSIPIDLQDQFREKWKLEYEVYSYVREMQSAL</sequence>
<evidence type="ECO:0008006" key="3">
    <source>
        <dbReference type="Google" id="ProtNLM"/>
    </source>
</evidence>
<dbReference type="Proteomes" id="UP000306113">
    <property type="component" value="Unassembled WGS sequence"/>
</dbReference>
<dbReference type="EMBL" id="SSMD01000001">
    <property type="protein sequence ID" value="THD76783.1"/>
    <property type="molecule type" value="Genomic_DNA"/>
</dbReference>
<name>A0A4S3MD86_9RHOB</name>
<comment type="caution">
    <text evidence="1">The sequence shown here is derived from an EMBL/GenBank/DDBJ whole genome shotgun (WGS) entry which is preliminary data.</text>
</comment>
<organism evidence="1 2">
    <name type="scientific">Thalassobius vesicularis</name>
    <dbReference type="NCBI Taxonomy" id="1294297"/>
    <lineage>
        <taxon>Bacteria</taxon>
        <taxon>Pseudomonadati</taxon>
        <taxon>Pseudomonadota</taxon>
        <taxon>Alphaproteobacteria</taxon>
        <taxon>Rhodobacterales</taxon>
        <taxon>Roseobacteraceae</taxon>
        <taxon>Thalassovita</taxon>
    </lineage>
</organism>
<gene>
    <name evidence="1" type="ORF">E7681_02790</name>
</gene>
<protein>
    <recommendedName>
        <fullName evidence="3">Sulfotransferase domain-containing protein</fullName>
    </recommendedName>
</protein>
<accession>A0A4S3MD86</accession>
<dbReference type="OrthoDB" id="1407035at2"/>
<dbReference type="InterPro" id="IPR027417">
    <property type="entry name" value="P-loop_NTPase"/>
</dbReference>
<dbReference type="RefSeq" id="WP_136337727.1">
    <property type="nucleotide sequence ID" value="NZ_SSMD01000001.1"/>
</dbReference>
<dbReference type="AlphaFoldDB" id="A0A4S3MD86"/>
<proteinExistence type="predicted"/>
<dbReference type="Gene3D" id="3.40.50.300">
    <property type="entry name" value="P-loop containing nucleotide triphosphate hydrolases"/>
    <property type="match status" value="1"/>
</dbReference>
<keyword evidence="2" id="KW-1185">Reference proteome</keyword>
<reference evidence="1 2" key="1">
    <citation type="submission" date="2019-04" db="EMBL/GenBank/DDBJ databases">
        <title>Draft genome sequence of Youngimonas vesicularis.</title>
        <authorList>
            <person name="Hameed A."/>
        </authorList>
    </citation>
    <scope>NUCLEOTIDE SEQUENCE [LARGE SCALE GENOMIC DNA]</scope>
    <source>
        <strain evidence="1 2">CC-AMW-E</strain>
    </source>
</reference>